<dbReference type="Proteomes" id="UP000063718">
    <property type="component" value="Unassembled WGS sequence"/>
</dbReference>
<name>A0A0S6U9J7_NEOTH</name>
<accession>A0A0S6U9J7</accession>
<protein>
    <submittedName>
        <fullName evidence="1">Uncharacterized protein</fullName>
    </submittedName>
</protein>
<gene>
    <name evidence="1" type="ORF">MTY_0730</name>
</gene>
<organism evidence="1">
    <name type="scientific">Moorella thermoacetica Y72</name>
    <dbReference type="NCBI Taxonomy" id="1325331"/>
    <lineage>
        <taxon>Bacteria</taxon>
        <taxon>Bacillati</taxon>
        <taxon>Bacillota</taxon>
        <taxon>Clostridia</taxon>
        <taxon>Neomoorellales</taxon>
        <taxon>Neomoorellaceae</taxon>
        <taxon>Neomoorella</taxon>
    </lineage>
</organism>
<reference evidence="1" key="1">
    <citation type="journal article" date="2014" name="Gene">
        <title>Genome-guided analysis of transformation efficiency and carbon dioxide assimilation by Moorella thermoacetica Y72.</title>
        <authorList>
            <person name="Tsukahara K."/>
            <person name="Kita A."/>
            <person name="Nakashimada Y."/>
            <person name="Hoshino T."/>
            <person name="Murakami K."/>
        </authorList>
    </citation>
    <scope>NUCLEOTIDE SEQUENCE [LARGE SCALE GENOMIC DNA]</scope>
    <source>
        <strain evidence="1">Y72</strain>
    </source>
</reference>
<dbReference type="AlphaFoldDB" id="A0A0S6U9J7"/>
<evidence type="ECO:0000313" key="1">
    <source>
        <dbReference type="EMBL" id="GAF25397.1"/>
    </source>
</evidence>
<dbReference type="EMBL" id="DF238840">
    <property type="protein sequence ID" value="GAF25397.1"/>
    <property type="molecule type" value="Genomic_DNA"/>
</dbReference>
<proteinExistence type="predicted"/>
<sequence length="30" mass="3419">MAADIFPKNDNPTFIRQCRPMRPMGLAIVD</sequence>